<gene>
    <name evidence="4" type="ORF">PBY51_003248</name>
</gene>
<protein>
    <submittedName>
        <fullName evidence="4">Uncharacterized protein</fullName>
    </submittedName>
</protein>
<evidence type="ECO:0000313" key="4">
    <source>
        <dbReference type="EMBL" id="KAK5859162.1"/>
    </source>
</evidence>
<feature type="compositionally biased region" description="Polar residues" evidence="3">
    <location>
        <begin position="208"/>
        <end position="224"/>
    </location>
</feature>
<organism evidence="4 5">
    <name type="scientific">Eleginops maclovinus</name>
    <name type="common">Patagonian blennie</name>
    <name type="synonym">Eleginus maclovinus</name>
    <dbReference type="NCBI Taxonomy" id="56733"/>
    <lineage>
        <taxon>Eukaryota</taxon>
        <taxon>Metazoa</taxon>
        <taxon>Chordata</taxon>
        <taxon>Craniata</taxon>
        <taxon>Vertebrata</taxon>
        <taxon>Euteleostomi</taxon>
        <taxon>Actinopterygii</taxon>
        <taxon>Neopterygii</taxon>
        <taxon>Teleostei</taxon>
        <taxon>Neoteleostei</taxon>
        <taxon>Acanthomorphata</taxon>
        <taxon>Eupercaria</taxon>
        <taxon>Perciformes</taxon>
        <taxon>Notothenioidei</taxon>
        <taxon>Eleginopidae</taxon>
        <taxon>Eleginops</taxon>
    </lineage>
</organism>
<proteinExistence type="inferred from homology"/>
<comment type="caution">
    <text evidence="4">The sequence shown here is derived from an EMBL/GenBank/DDBJ whole genome shotgun (WGS) entry which is preliminary data.</text>
</comment>
<reference evidence="4 5" key="1">
    <citation type="journal article" date="2023" name="Genes (Basel)">
        <title>Chromosome-Level Genome Assembly and Circadian Gene Repertoire of the Patagonia Blennie Eleginops maclovinus-The Closest Ancestral Proxy of Antarctic Cryonotothenioids.</title>
        <authorList>
            <person name="Cheng C.C."/>
            <person name="Rivera-Colon A.G."/>
            <person name="Minhas B.F."/>
            <person name="Wilson L."/>
            <person name="Rayamajhi N."/>
            <person name="Vargas-Chacoff L."/>
            <person name="Catchen J.M."/>
        </authorList>
    </citation>
    <scope>NUCLEOTIDE SEQUENCE [LARGE SCALE GENOMIC DNA]</scope>
    <source>
        <strain evidence="4">JMC-PN-2008</strain>
    </source>
</reference>
<evidence type="ECO:0000313" key="5">
    <source>
        <dbReference type="Proteomes" id="UP001346869"/>
    </source>
</evidence>
<feature type="region of interest" description="Disordered" evidence="3">
    <location>
        <begin position="175"/>
        <end position="224"/>
    </location>
</feature>
<evidence type="ECO:0000256" key="2">
    <source>
        <dbReference type="ARBA" id="ARBA00023054"/>
    </source>
</evidence>
<feature type="region of interest" description="Disordered" evidence="3">
    <location>
        <begin position="47"/>
        <end position="84"/>
    </location>
</feature>
<name>A0AAN7XE37_ELEMC</name>
<sequence>MDKSSVSSDHNELSISHNSITSTYRLQHITDIHILAQTQEASLRQAYVSTPTRRRTPEPSPGLSSLSSSPRRSPTVAKQNCQSPKLGRLHQQVIQFKLLKQNQDRAQAPLQTSLRSLQALRNSRSLDTEDCQFLDHTTSTASGASSVSNGSGCWPPSLSPAPMISNSSVHSVRASERLLRSQSLSPSRIPHPAKGHLSDHGRVFASPDRSTSMAWGRNVPSTQC</sequence>
<feature type="compositionally biased region" description="Low complexity" evidence="3">
    <location>
        <begin position="61"/>
        <end position="74"/>
    </location>
</feature>
<dbReference type="EMBL" id="JAUZQC010000015">
    <property type="protein sequence ID" value="KAK5859162.1"/>
    <property type="molecule type" value="Genomic_DNA"/>
</dbReference>
<accession>A0AAN7XE37</accession>
<evidence type="ECO:0000256" key="1">
    <source>
        <dbReference type="ARBA" id="ARBA00006652"/>
    </source>
</evidence>
<keyword evidence="5" id="KW-1185">Reference proteome</keyword>
<evidence type="ECO:0000256" key="3">
    <source>
        <dbReference type="SAM" id="MobiDB-lite"/>
    </source>
</evidence>
<comment type="similarity">
    <text evidence="1">Belongs to the SLAIN motif-containing family.</text>
</comment>
<dbReference type="AlphaFoldDB" id="A0AAN7XE37"/>
<reference evidence="4 5" key="2">
    <citation type="journal article" date="2023" name="Mol. Biol. Evol.">
        <title>Genomics of Secondarily Temperate Adaptation in the Only Non-Antarctic Icefish.</title>
        <authorList>
            <person name="Rivera-Colon A.G."/>
            <person name="Rayamajhi N."/>
            <person name="Minhas B.F."/>
            <person name="Madrigal G."/>
            <person name="Bilyk K.T."/>
            <person name="Yoon V."/>
            <person name="Hune M."/>
            <person name="Gregory S."/>
            <person name="Cheng C.H.C."/>
            <person name="Catchen J.M."/>
        </authorList>
    </citation>
    <scope>NUCLEOTIDE SEQUENCE [LARGE SCALE GENOMIC DNA]</scope>
    <source>
        <strain evidence="4">JMC-PN-2008</strain>
    </source>
</reference>
<keyword evidence="2" id="KW-0175">Coiled coil</keyword>
<dbReference type="Pfam" id="PF15301">
    <property type="entry name" value="SLAIN"/>
    <property type="match status" value="1"/>
</dbReference>
<dbReference type="InterPro" id="IPR026179">
    <property type="entry name" value="Slain"/>
</dbReference>
<dbReference type="Proteomes" id="UP001346869">
    <property type="component" value="Unassembled WGS sequence"/>
</dbReference>